<keyword evidence="2" id="KW-0201">Cytochrome c-type biogenesis</keyword>
<dbReference type="Gene3D" id="3.40.30.10">
    <property type="entry name" value="Glutaredoxin"/>
    <property type="match status" value="1"/>
</dbReference>
<evidence type="ECO:0000259" key="7">
    <source>
        <dbReference type="PROSITE" id="PS51352"/>
    </source>
</evidence>
<gene>
    <name evidence="8" type="ORF">THTE_1048</name>
</gene>
<feature type="region of interest" description="Disordered" evidence="5">
    <location>
        <begin position="440"/>
        <end position="467"/>
    </location>
</feature>
<dbReference type="EMBL" id="CP018477">
    <property type="protein sequence ID" value="ASV73650.1"/>
    <property type="molecule type" value="Genomic_DNA"/>
</dbReference>
<dbReference type="PANTHER" id="PTHR42852">
    <property type="entry name" value="THIOL:DISULFIDE INTERCHANGE PROTEIN DSBE"/>
    <property type="match status" value="1"/>
</dbReference>
<name>A0A286RCG1_9BACT</name>
<dbReference type="InterPro" id="IPR050553">
    <property type="entry name" value="Thioredoxin_ResA/DsbE_sf"/>
</dbReference>
<evidence type="ECO:0000256" key="6">
    <source>
        <dbReference type="SAM" id="SignalP"/>
    </source>
</evidence>
<dbReference type="GO" id="GO:0030313">
    <property type="term" value="C:cell envelope"/>
    <property type="evidence" value="ECO:0007669"/>
    <property type="project" value="UniProtKB-SubCell"/>
</dbReference>
<reference evidence="8 9" key="1">
    <citation type="journal article" name="Front. Microbiol.">
        <title>Sugar Metabolism of the First Thermophilic Planctomycete Thermogutta terrifontis: Comparative Genomic and Transcriptomic Approaches.</title>
        <authorList>
            <person name="Elcheninov A.G."/>
            <person name="Menzel P."/>
            <person name="Gudbergsdottir S.R."/>
            <person name="Slesarev A.I."/>
            <person name="Kadnikov V.V."/>
            <person name="Krogh A."/>
            <person name="Bonch-Osmolovskaya E.A."/>
            <person name="Peng X."/>
            <person name="Kublanov I.V."/>
        </authorList>
    </citation>
    <scope>NUCLEOTIDE SEQUENCE [LARGE SCALE GENOMIC DNA]</scope>
    <source>
        <strain evidence="8 9">R1</strain>
    </source>
</reference>
<evidence type="ECO:0000256" key="5">
    <source>
        <dbReference type="SAM" id="MobiDB-lite"/>
    </source>
</evidence>
<keyword evidence="4" id="KW-0676">Redox-active center</keyword>
<dbReference type="GO" id="GO:0017004">
    <property type="term" value="P:cytochrome complex assembly"/>
    <property type="evidence" value="ECO:0007669"/>
    <property type="project" value="UniProtKB-KW"/>
</dbReference>
<feature type="region of interest" description="Disordered" evidence="5">
    <location>
        <begin position="36"/>
        <end position="58"/>
    </location>
</feature>
<feature type="signal peptide" evidence="6">
    <location>
        <begin position="1"/>
        <end position="32"/>
    </location>
</feature>
<evidence type="ECO:0000313" key="8">
    <source>
        <dbReference type="EMBL" id="ASV73650.1"/>
    </source>
</evidence>
<dbReference type="GO" id="GO:0016491">
    <property type="term" value="F:oxidoreductase activity"/>
    <property type="evidence" value="ECO:0007669"/>
    <property type="project" value="InterPro"/>
</dbReference>
<dbReference type="InterPro" id="IPR013766">
    <property type="entry name" value="Thioredoxin_domain"/>
</dbReference>
<dbReference type="OrthoDB" id="252709at2"/>
<dbReference type="KEGG" id="ttf:THTE_1048"/>
<proteinExistence type="predicted"/>
<organism evidence="8 9">
    <name type="scientific">Thermogutta terrifontis</name>
    <dbReference type="NCBI Taxonomy" id="1331910"/>
    <lineage>
        <taxon>Bacteria</taxon>
        <taxon>Pseudomonadati</taxon>
        <taxon>Planctomycetota</taxon>
        <taxon>Planctomycetia</taxon>
        <taxon>Pirellulales</taxon>
        <taxon>Thermoguttaceae</taxon>
        <taxon>Thermogutta</taxon>
    </lineage>
</organism>
<dbReference type="PROSITE" id="PS51352">
    <property type="entry name" value="THIOREDOXIN_2"/>
    <property type="match status" value="1"/>
</dbReference>
<dbReference type="InterPro" id="IPR036249">
    <property type="entry name" value="Thioredoxin-like_sf"/>
</dbReference>
<feature type="compositionally biased region" description="Polar residues" evidence="5">
    <location>
        <begin position="36"/>
        <end position="56"/>
    </location>
</feature>
<dbReference type="Pfam" id="PF08534">
    <property type="entry name" value="Redoxin"/>
    <property type="match status" value="1"/>
</dbReference>
<dbReference type="InterPro" id="IPR017937">
    <property type="entry name" value="Thioredoxin_CS"/>
</dbReference>
<evidence type="ECO:0000256" key="2">
    <source>
        <dbReference type="ARBA" id="ARBA00022748"/>
    </source>
</evidence>
<protein>
    <submittedName>
        <fullName evidence="8">Thiol:disulfide interchange protein</fullName>
    </submittedName>
</protein>
<keyword evidence="6" id="KW-0732">Signal</keyword>
<feature type="chain" id="PRO_5012809565" evidence="6">
    <location>
        <begin position="33"/>
        <end position="467"/>
    </location>
</feature>
<keyword evidence="3" id="KW-1015">Disulfide bond</keyword>
<evidence type="ECO:0000256" key="3">
    <source>
        <dbReference type="ARBA" id="ARBA00023157"/>
    </source>
</evidence>
<dbReference type="RefSeq" id="WP_157731696.1">
    <property type="nucleotide sequence ID" value="NZ_CP018477.1"/>
</dbReference>
<dbReference type="CDD" id="cd02966">
    <property type="entry name" value="TlpA_like_family"/>
    <property type="match status" value="1"/>
</dbReference>
<evidence type="ECO:0000256" key="4">
    <source>
        <dbReference type="ARBA" id="ARBA00023284"/>
    </source>
</evidence>
<feature type="domain" description="Thioredoxin" evidence="7">
    <location>
        <begin position="305"/>
        <end position="450"/>
    </location>
</feature>
<dbReference type="AlphaFoldDB" id="A0A286RCG1"/>
<dbReference type="PROSITE" id="PS00194">
    <property type="entry name" value="THIOREDOXIN_1"/>
    <property type="match status" value="1"/>
</dbReference>
<feature type="compositionally biased region" description="Low complexity" evidence="5">
    <location>
        <begin position="457"/>
        <end position="467"/>
    </location>
</feature>
<dbReference type="SUPFAM" id="SSF52833">
    <property type="entry name" value="Thioredoxin-like"/>
    <property type="match status" value="1"/>
</dbReference>
<keyword evidence="9" id="KW-1185">Reference proteome</keyword>
<evidence type="ECO:0000256" key="1">
    <source>
        <dbReference type="ARBA" id="ARBA00004196"/>
    </source>
</evidence>
<accession>A0A286RCG1</accession>
<dbReference type="PANTHER" id="PTHR42852:SF6">
    <property type="entry name" value="THIOL:DISULFIDE INTERCHANGE PROTEIN DSBE"/>
    <property type="match status" value="1"/>
</dbReference>
<dbReference type="Proteomes" id="UP000215086">
    <property type="component" value="Chromosome"/>
</dbReference>
<dbReference type="InterPro" id="IPR013740">
    <property type="entry name" value="Redoxin"/>
</dbReference>
<comment type="subcellular location">
    <subcellularLocation>
        <location evidence="1">Cell envelope</location>
    </subcellularLocation>
</comment>
<sequence length="467" mass="50606">MCKCKWLKMSVLVGCSLAAGILARIGTFAVWAESGTSSGPAAPATESSPPQASQDITVPEGTPEQLFQFIEKLSKELGPPDTQGLMAFRQKQARAIITAAEKIISQAGTDVPTIDTALHWKFQAVLQLLRMQDPDARKLVPEMGKQLVSLANRVLESKPPVKPEDVQAAAQWALMGPRLGGPELLADVMKIPEKIEQLGFKELATRARGGVLAVRLQMHSGEEKAALVGELKKYLDEMLNSLTQKASPDEADIAVLMQILSQLEYAELDVPAGEYCRKFGELLAKNGNPAIAEAGEQLQGVGRRLELPGKKMELAGKTTDGKDFNWAQYRGKIVLVDFFATWCGPCRAEMPNIKANYERYHDKGFDVVGVSIDDDRSALDKYIESEKIPWTIIHVQDPNAKGPADPARYYGIVAVPTTMLVGKDGTVLAMDVRGEELGKRLEELLGPAEPKPPAPASPSGAATTKTP</sequence>
<evidence type="ECO:0000313" key="9">
    <source>
        <dbReference type="Proteomes" id="UP000215086"/>
    </source>
</evidence>